<dbReference type="CDD" id="cd12430">
    <property type="entry name" value="RRM_LARP4_5_like"/>
    <property type="match status" value="1"/>
</dbReference>
<feature type="compositionally biased region" description="Polar residues" evidence="4">
    <location>
        <begin position="585"/>
        <end position="614"/>
    </location>
</feature>
<dbReference type="Pfam" id="PF26088">
    <property type="entry name" value="RRM_LARP4"/>
    <property type="match status" value="1"/>
</dbReference>
<dbReference type="Pfam" id="PF05383">
    <property type="entry name" value="La"/>
    <property type="match status" value="1"/>
</dbReference>
<dbReference type="SUPFAM" id="SSF54928">
    <property type="entry name" value="RNA-binding domain, RBD"/>
    <property type="match status" value="1"/>
</dbReference>
<protein>
    <recommendedName>
        <fullName evidence="5">HTH La-type RNA-binding domain-containing protein</fullName>
    </recommendedName>
</protein>
<dbReference type="PANTHER" id="PTHR22792:SF131">
    <property type="entry name" value="LA-RELATED PROTEIN LARP4B"/>
    <property type="match status" value="1"/>
</dbReference>
<dbReference type="SMART" id="SM00715">
    <property type="entry name" value="LA"/>
    <property type="match status" value="1"/>
</dbReference>
<dbReference type="Gene3D" id="1.10.10.10">
    <property type="entry name" value="Winged helix-like DNA-binding domain superfamily/Winged helix DNA-binding domain"/>
    <property type="match status" value="1"/>
</dbReference>
<dbReference type="InterPro" id="IPR036390">
    <property type="entry name" value="WH_DNA-bd_sf"/>
</dbReference>
<evidence type="ECO:0000313" key="7">
    <source>
        <dbReference type="Proteomes" id="UP000677054"/>
    </source>
</evidence>
<keyword evidence="1" id="KW-0597">Phosphoprotein</keyword>
<dbReference type="OrthoDB" id="10046764at2759"/>
<dbReference type="EMBL" id="LR901168">
    <property type="protein sequence ID" value="CAD7247966.1"/>
    <property type="molecule type" value="Genomic_DNA"/>
</dbReference>
<dbReference type="GO" id="GO:0005829">
    <property type="term" value="C:cytosol"/>
    <property type="evidence" value="ECO:0007669"/>
    <property type="project" value="TreeGrafter"/>
</dbReference>
<proteinExistence type="predicted"/>
<feature type="compositionally biased region" description="Basic residues" evidence="4">
    <location>
        <begin position="551"/>
        <end position="560"/>
    </location>
</feature>
<feature type="compositionally biased region" description="Polar residues" evidence="4">
    <location>
        <begin position="221"/>
        <end position="233"/>
    </location>
</feature>
<reference evidence="6" key="1">
    <citation type="submission" date="2020-11" db="EMBL/GenBank/DDBJ databases">
        <authorList>
            <person name="Tran Van P."/>
        </authorList>
    </citation>
    <scope>NUCLEOTIDE SEQUENCE</scope>
</reference>
<dbReference type="SUPFAM" id="SSF46785">
    <property type="entry name" value="Winged helix' DNA-binding domain"/>
    <property type="match status" value="1"/>
</dbReference>
<gene>
    <name evidence="6" type="ORF">DSTB1V02_LOCUS7789</name>
</gene>
<feature type="region of interest" description="Disordered" evidence="4">
    <location>
        <begin position="540"/>
        <end position="620"/>
    </location>
</feature>
<dbReference type="CDD" id="cd08031">
    <property type="entry name" value="LARP_4_5_like"/>
    <property type="match status" value="1"/>
</dbReference>
<dbReference type="InterPro" id="IPR045180">
    <property type="entry name" value="La_dom_prot"/>
</dbReference>
<evidence type="ECO:0000259" key="5">
    <source>
        <dbReference type="PROSITE" id="PS50961"/>
    </source>
</evidence>
<dbReference type="InterPro" id="IPR035979">
    <property type="entry name" value="RBD_domain_sf"/>
</dbReference>
<sequence length="690" mass="73628">MSVPNKRSHPTSKKSPSSGYSKQNAPYDPISECLDANGTYVCTAYSPQCIIIQKVSCNNAALSGEPSGGKKSGGTGNIYQVTSSGASTGSAAPLVPVIPMSGSGGVALALPLRDPVWEIPAGSASLVTTPSSASCSPNQIEASNPPPGGISSQTEMKNAPSIPSAELTALDVENTPADGVKNCDKMMSSNETCTSEMRMAATPKSQNSNESHVDLGEDCSGKSSSAQVNSAPSAANGDIPIDQLKAMLTSQLEYYFSRENLANDTYLLSQMDSDQYVPIWTVANFNQIKKLTTDINLITQVLKDSPNLQVDEENHRVRPNHKRCIVILREIPKATPVEEIEGLFDSEHCPKLVSCEFAHNDSWYITFDSDEDAQQAYRYLREEVQNFKGKPIKARIKAKPISRPSLFPLASSGGKNNSRGTNVTSNVTVMPGQTMTVLQSGTVPVTVSQQPSPAVSSASERMHSIYTQSGSAPRFQAPISVTSSVHNSISSYDEHQFLAFATYLPGTYRVLQPWPAETAPATFLDIGSVFAMNGLTPQATFKHSSSSNRYSNRRPQRHNSHTSGSTSHNTDHQSAHATNLRRGESGTNNTNSSQVHNSSGTNPVTSTSSPTWGSNALHPEPLITSNAVPLIASTTSEKSSDIHVDLTSVTSQNFCVASGSVVSSTGEKSDLACKRLPSADPSHTEALPQR</sequence>
<feature type="region of interest" description="Disordered" evidence="4">
    <location>
        <begin position="1"/>
        <end position="24"/>
    </location>
</feature>
<feature type="compositionally biased region" description="Polar residues" evidence="4">
    <location>
        <begin position="130"/>
        <end position="142"/>
    </location>
</feature>
<feature type="domain" description="HTH La-type RNA-binding" evidence="5">
    <location>
        <begin position="238"/>
        <end position="327"/>
    </location>
</feature>
<dbReference type="PROSITE" id="PS50961">
    <property type="entry name" value="HTH_LA"/>
    <property type="match status" value="1"/>
</dbReference>
<evidence type="ECO:0000256" key="1">
    <source>
        <dbReference type="ARBA" id="ARBA00022553"/>
    </source>
</evidence>
<feature type="region of interest" description="Disordered" evidence="4">
    <location>
        <begin position="198"/>
        <end position="238"/>
    </location>
</feature>
<organism evidence="6">
    <name type="scientific">Darwinula stevensoni</name>
    <dbReference type="NCBI Taxonomy" id="69355"/>
    <lineage>
        <taxon>Eukaryota</taxon>
        <taxon>Metazoa</taxon>
        <taxon>Ecdysozoa</taxon>
        <taxon>Arthropoda</taxon>
        <taxon>Crustacea</taxon>
        <taxon>Oligostraca</taxon>
        <taxon>Ostracoda</taxon>
        <taxon>Podocopa</taxon>
        <taxon>Podocopida</taxon>
        <taxon>Darwinulocopina</taxon>
        <taxon>Darwinuloidea</taxon>
        <taxon>Darwinulidae</taxon>
        <taxon>Darwinula</taxon>
    </lineage>
</organism>
<keyword evidence="2 3" id="KW-0694">RNA-binding</keyword>
<feature type="compositionally biased region" description="Basic residues" evidence="4">
    <location>
        <begin position="1"/>
        <end position="12"/>
    </location>
</feature>
<dbReference type="GO" id="GO:0003730">
    <property type="term" value="F:mRNA 3'-UTR binding"/>
    <property type="evidence" value="ECO:0007669"/>
    <property type="project" value="TreeGrafter"/>
</dbReference>
<dbReference type="GO" id="GO:0045727">
    <property type="term" value="P:positive regulation of translation"/>
    <property type="evidence" value="ECO:0007669"/>
    <property type="project" value="TreeGrafter"/>
</dbReference>
<dbReference type="AlphaFoldDB" id="A0A7R8XHR0"/>
<dbReference type="InterPro" id="IPR036388">
    <property type="entry name" value="WH-like_DNA-bd_sf"/>
</dbReference>
<feature type="region of interest" description="Disordered" evidence="4">
    <location>
        <begin position="130"/>
        <end position="158"/>
    </location>
</feature>
<dbReference type="Proteomes" id="UP000677054">
    <property type="component" value="Unassembled WGS sequence"/>
</dbReference>
<dbReference type="PANTHER" id="PTHR22792">
    <property type="entry name" value="LUPUS LA PROTEIN-RELATED"/>
    <property type="match status" value="1"/>
</dbReference>
<name>A0A7R8XHR0_9CRUS</name>
<feature type="compositionally biased region" description="Polar residues" evidence="4">
    <location>
        <begin position="13"/>
        <end position="24"/>
    </location>
</feature>
<evidence type="ECO:0000256" key="3">
    <source>
        <dbReference type="PROSITE-ProRule" id="PRU00332"/>
    </source>
</evidence>
<dbReference type="InterPro" id="IPR058699">
    <property type="entry name" value="RRM_LARP4/4B"/>
</dbReference>
<dbReference type="GO" id="GO:0010494">
    <property type="term" value="C:cytoplasmic stress granule"/>
    <property type="evidence" value="ECO:0007669"/>
    <property type="project" value="TreeGrafter"/>
</dbReference>
<feature type="non-terminal residue" evidence="6">
    <location>
        <position position="1"/>
    </location>
</feature>
<keyword evidence="7" id="KW-1185">Reference proteome</keyword>
<dbReference type="EMBL" id="CAJPEV010001651">
    <property type="protein sequence ID" value="CAG0893707.1"/>
    <property type="molecule type" value="Genomic_DNA"/>
</dbReference>
<accession>A0A7R8XHR0</accession>
<dbReference type="InterPro" id="IPR006630">
    <property type="entry name" value="La_HTH"/>
</dbReference>
<evidence type="ECO:0000256" key="2">
    <source>
        <dbReference type="ARBA" id="ARBA00022884"/>
    </source>
</evidence>
<evidence type="ECO:0000256" key="4">
    <source>
        <dbReference type="SAM" id="MobiDB-lite"/>
    </source>
</evidence>
<evidence type="ECO:0000313" key="6">
    <source>
        <dbReference type="EMBL" id="CAD7247966.1"/>
    </source>
</evidence>